<evidence type="ECO:0000313" key="3">
    <source>
        <dbReference type="Proteomes" id="UP000225706"/>
    </source>
</evidence>
<proteinExistence type="predicted"/>
<evidence type="ECO:0000256" key="1">
    <source>
        <dbReference type="SAM" id="MobiDB-lite"/>
    </source>
</evidence>
<organism evidence="2 3">
    <name type="scientific">Stylophora pistillata</name>
    <name type="common">Smooth cauliflower coral</name>
    <dbReference type="NCBI Taxonomy" id="50429"/>
    <lineage>
        <taxon>Eukaryota</taxon>
        <taxon>Metazoa</taxon>
        <taxon>Cnidaria</taxon>
        <taxon>Anthozoa</taxon>
        <taxon>Hexacorallia</taxon>
        <taxon>Scleractinia</taxon>
        <taxon>Astrocoeniina</taxon>
        <taxon>Pocilloporidae</taxon>
        <taxon>Stylophora</taxon>
    </lineage>
</organism>
<sequence>MCSYDKPLSAAQTSVDPVLVQQRQSPTEVTVNLTLSRTESDLATHEKVSECQNECKYVDIDDTHRKSRSAYEEFLDVQERTRNNSMPSDHPEKGTSGLSVNPASCIEIEDYTKAAVNETLQAGKNAEHLYEVLDNTNKKDHDYAVVHKQRNGRVCSETCALKESPGRPQKGTSGLPVNRASCVGIEETPQASEKAEYLYAVVDKRNKKKKAPQVPTPYRGLVYPVLVHSRGNSA</sequence>
<dbReference type="Proteomes" id="UP000225706">
    <property type="component" value="Unassembled WGS sequence"/>
</dbReference>
<comment type="caution">
    <text evidence="2">The sequence shown here is derived from an EMBL/GenBank/DDBJ whole genome shotgun (WGS) entry which is preliminary data.</text>
</comment>
<feature type="region of interest" description="Disordered" evidence="1">
    <location>
        <begin position="78"/>
        <end position="100"/>
    </location>
</feature>
<gene>
    <name evidence="2" type="ORF">AWC38_SpisGene6915</name>
</gene>
<accession>A0A2B4SG32</accession>
<protein>
    <submittedName>
        <fullName evidence="2">Uncharacterized protein</fullName>
    </submittedName>
</protein>
<evidence type="ECO:0000313" key="2">
    <source>
        <dbReference type="EMBL" id="PFX28326.1"/>
    </source>
</evidence>
<keyword evidence="3" id="KW-1185">Reference proteome</keyword>
<name>A0A2B4SG32_STYPI</name>
<dbReference type="AlphaFoldDB" id="A0A2B4SG32"/>
<dbReference type="EMBL" id="LSMT01000085">
    <property type="protein sequence ID" value="PFX28326.1"/>
    <property type="molecule type" value="Genomic_DNA"/>
</dbReference>
<reference evidence="3" key="1">
    <citation type="journal article" date="2017" name="bioRxiv">
        <title>Comparative analysis of the genomes of Stylophora pistillata and Acropora digitifera provides evidence for extensive differences between species of corals.</title>
        <authorList>
            <person name="Voolstra C.R."/>
            <person name="Li Y."/>
            <person name="Liew Y.J."/>
            <person name="Baumgarten S."/>
            <person name="Zoccola D."/>
            <person name="Flot J.-F."/>
            <person name="Tambutte S."/>
            <person name="Allemand D."/>
            <person name="Aranda M."/>
        </authorList>
    </citation>
    <scope>NUCLEOTIDE SEQUENCE [LARGE SCALE GENOMIC DNA]</scope>
</reference>
<dbReference type="OrthoDB" id="10549522at2759"/>